<name>A0A0L8HA07_OCTBM</name>
<evidence type="ECO:0000313" key="1">
    <source>
        <dbReference type="EMBL" id="KOF85595.1"/>
    </source>
</evidence>
<proteinExistence type="predicted"/>
<gene>
    <name evidence="1" type="ORF">OCBIM_22020082mg</name>
</gene>
<dbReference type="EMBL" id="KQ418849">
    <property type="protein sequence ID" value="KOF85595.1"/>
    <property type="molecule type" value="Genomic_DNA"/>
</dbReference>
<dbReference type="AlphaFoldDB" id="A0A0L8HA07"/>
<organism evidence="1">
    <name type="scientific">Octopus bimaculoides</name>
    <name type="common">California two-spotted octopus</name>
    <dbReference type="NCBI Taxonomy" id="37653"/>
    <lineage>
        <taxon>Eukaryota</taxon>
        <taxon>Metazoa</taxon>
        <taxon>Spiralia</taxon>
        <taxon>Lophotrochozoa</taxon>
        <taxon>Mollusca</taxon>
        <taxon>Cephalopoda</taxon>
        <taxon>Coleoidea</taxon>
        <taxon>Octopodiformes</taxon>
        <taxon>Octopoda</taxon>
        <taxon>Incirrata</taxon>
        <taxon>Octopodidae</taxon>
        <taxon>Octopus</taxon>
    </lineage>
</organism>
<accession>A0A0L8HA07</accession>
<protein>
    <submittedName>
        <fullName evidence="1">Uncharacterized protein</fullName>
    </submittedName>
</protein>
<reference evidence="1" key="1">
    <citation type="submission" date="2015-07" db="EMBL/GenBank/DDBJ databases">
        <title>MeaNS - Measles Nucleotide Surveillance Program.</title>
        <authorList>
            <person name="Tran T."/>
            <person name="Druce J."/>
        </authorList>
    </citation>
    <scope>NUCLEOTIDE SEQUENCE</scope>
    <source>
        <strain evidence="1">UCB-OBI-ISO-001</strain>
        <tissue evidence="1">Gonad</tissue>
    </source>
</reference>
<sequence length="54" mass="6241">MQKIEDFWLQASGITTLDPCIRHPWQILSEFDNLRNLLTSSLISMFFGGQPSRT</sequence>